<dbReference type="Proteomes" id="UP001437256">
    <property type="component" value="Unassembled WGS sequence"/>
</dbReference>
<evidence type="ECO:0000256" key="2">
    <source>
        <dbReference type="SAM" id="Phobius"/>
    </source>
</evidence>
<feature type="region of interest" description="Disordered" evidence="1">
    <location>
        <begin position="90"/>
        <end position="120"/>
    </location>
</feature>
<organism evidence="3 4">
    <name type="scientific">Marasmius tenuissimus</name>
    <dbReference type="NCBI Taxonomy" id="585030"/>
    <lineage>
        <taxon>Eukaryota</taxon>
        <taxon>Fungi</taxon>
        <taxon>Dikarya</taxon>
        <taxon>Basidiomycota</taxon>
        <taxon>Agaricomycotina</taxon>
        <taxon>Agaricomycetes</taxon>
        <taxon>Agaricomycetidae</taxon>
        <taxon>Agaricales</taxon>
        <taxon>Marasmiineae</taxon>
        <taxon>Marasmiaceae</taxon>
        <taxon>Marasmius</taxon>
    </lineage>
</organism>
<sequence>MSTGGNIVLYVLIIMLVIVALFATALSILSVRQRLMNSRIRKEGKQGQDVEAPNYEDFKPMTIPEPMAVYFPHAYRHQMDMEIYGTAPVSRPLEKLPDKKQQRRDHHHQRHPPRQSRRLL</sequence>
<dbReference type="EMBL" id="JBBXMP010000055">
    <property type="protein sequence ID" value="KAL0064891.1"/>
    <property type="molecule type" value="Genomic_DNA"/>
</dbReference>
<keyword evidence="2" id="KW-0472">Membrane</keyword>
<name>A0ABR2ZUV6_9AGAR</name>
<evidence type="ECO:0000313" key="4">
    <source>
        <dbReference type="Proteomes" id="UP001437256"/>
    </source>
</evidence>
<accession>A0ABR2ZUV6</accession>
<evidence type="ECO:0000313" key="3">
    <source>
        <dbReference type="EMBL" id="KAL0064891.1"/>
    </source>
</evidence>
<gene>
    <name evidence="3" type="ORF">AAF712_008144</name>
</gene>
<proteinExistence type="predicted"/>
<comment type="caution">
    <text evidence="3">The sequence shown here is derived from an EMBL/GenBank/DDBJ whole genome shotgun (WGS) entry which is preliminary data.</text>
</comment>
<reference evidence="3 4" key="1">
    <citation type="submission" date="2024-05" db="EMBL/GenBank/DDBJ databases">
        <title>A draft genome resource for the thread blight pathogen Marasmius tenuissimus strain MS-2.</title>
        <authorList>
            <person name="Yulfo-Soto G.E."/>
            <person name="Baruah I.K."/>
            <person name="Amoako-Attah I."/>
            <person name="Bukari Y."/>
            <person name="Meinhardt L.W."/>
            <person name="Bailey B.A."/>
            <person name="Cohen S.P."/>
        </authorList>
    </citation>
    <scope>NUCLEOTIDE SEQUENCE [LARGE SCALE GENOMIC DNA]</scope>
    <source>
        <strain evidence="3 4">MS-2</strain>
    </source>
</reference>
<evidence type="ECO:0000256" key="1">
    <source>
        <dbReference type="SAM" id="MobiDB-lite"/>
    </source>
</evidence>
<feature type="transmembrane region" description="Helical" evidence="2">
    <location>
        <begin position="6"/>
        <end position="31"/>
    </location>
</feature>
<keyword evidence="2" id="KW-1133">Transmembrane helix</keyword>
<protein>
    <submittedName>
        <fullName evidence="3">Uncharacterized protein</fullName>
    </submittedName>
</protein>
<keyword evidence="2" id="KW-0812">Transmembrane</keyword>
<feature type="compositionally biased region" description="Basic residues" evidence="1">
    <location>
        <begin position="101"/>
        <end position="120"/>
    </location>
</feature>
<keyword evidence="4" id="KW-1185">Reference proteome</keyword>